<dbReference type="KEGG" id="clup:CLUP02_11668"/>
<dbReference type="RefSeq" id="XP_049147780.1">
    <property type="nucleotide sequence ID" value="XM_049290635.1"/>
</dbReference>
<evidence type="ECO:0000313" key="2">
    <source>
        <dbReference type="Proteomes" id="UP000830671"/>
    </source>
</evidence>
<organism evidence="1 2">
    <name type="scientific">Colletotrichum lupini</name>
    <dbReference type="NCBI Taxonomy" id="145971"/>
    <lineage>
        <taxon>Eukaryota</taxon>
        <taxon>Fungi</taxon>
        <taxon>Dikarya</taxon>
        <taxon>Ascomycota</taxon>
        <taxon>Pezizomycotina</taxon>
        <taxon>Sordariomycetes</taxon>
        <taxon>Hypocreomycetidae</taxon>
        <taxon>Glomerellales</taxon>
        <taxon>Glomerellaceae</taxon>
        <taxon>Colletotrichum</taxon>
        <taxon>Colletotrichum acutatum species complex</taxon>
    </lineage>
</organism>
<dbReference type="AlphaFoldDB" id="A0A9Q8WJP7"/>
<name>A0A9Q8WJP7_9PEZI</name>
<evidence type="ECO:0000313" key="1">
    <source>
        <dbReference type="EMBL" id="UQC86168.1"/>
    </source>
</evidence>
<gene>
    <name evidence="1" type="ORF">CLUP02_11668</name>
</gene>
<dbReference type="Proteomes" id="UP000830671">
    <property type="component" value="Chromosome 6"/>
</dbReference>
<reference evidence="1" key="1">
    <citation type="journal article" date="2021" name="Mol. Plant Microbe Interact.">
        <title>Complete Genome Sequence of the Plant-Pathogenic Fungus Colletotrichum lupini.</title>
        <authorList>
            <person name="Baroncelli R."/>
            <person name="Pensec F."/>
            <person name="Da Lio D."/>
            <person name="Boufleur T."/>
            <person name="Vicente I."/>
            <person name="Sarrocco S."/>
            <person name="Picot A."/>
            <person name="Baraldi E."/>
            <person name="Sukno S."/>
            <person name="Thon M."/>
            <person name="Le Floch G."/>
        </authorList>
    </citation>
    <scope>NUCLEOTIDE SEQUENCE</scope>
    <source>
        <strain evidence="1">IMI 504893</strain>
    </source>
</reference>
<proteinExistence type="predicted"/>
<accession>A0A9Q8WJP7</accession>
<dbReference type="EMBL" id="CP019478">
    <property type="protein sequence ID" value="UQC86168.1"/>
    <property type="molecule type" value="Genomic_DNA"/>
</dbReference>
<protein>
    <submittedName>
        <fullName evidence="1">Uncharacterized protein</fullName>
    </submittedName>
</protein>
<keyword evidence="2" id="KW-1185">Reference proteome</keyword>
<sequence>MEAFSFHVNWLIDRQEESHRTGILADIQCCFSLDRNLCDVIDGCLPEPLRAILPCYVATNAADNNSLRGASPICIMQSEALIGDFLSSTTAKPFYSIPRPFSHQVRISSLHSSTSDHVRHTLIDSPSTWSSSKHILFAFLGICEMRELVECNQVFKEDQTCDWQVGESIDFRICLQSKRVQLPLPILLSYSVIRICGKTKTIKNASPLAFVKSTESCHLSARPAQIASRQLDDILRKARWTWTSEMCFLIIARSHAFTHAGLSKPLRLNDARHISGAHDKIQVDFDNFLLSLYRALTPATFDNLLAVDTKSLVSNSSFPKPKTVHQEMESDHEALDCSRRHAVIQIERAAAVGPASAAFGKAMLHQHVAARTDVPRSSSRYRRRPGPAVCGANSWLDSSTAQRSTDSGIALGDLQPGLFTESSFGPYCVTGVFPVKLCQVEMALGLRDTLPSGQLKDLKQRIIGGSVVEIAFSGLCGRIFVAVGSFTPRKTFTCVIRPLQTHVSCPDEPHRILKNVPG</sequence>
<dbReference type="GeneID" id="73345645"/>